<comment type="caution">
    <text evidence="1">The sequence shown here is derived from an EMBL/GenBank/DDBJ whole genome shotgun (WGS) entry which is preliminary data.</text>
</comment>
<evidence type="ECO:0000313" key="1">
    <source>
        <dbReference type="EMBL" id="GAF38085.1"/>
    </source>
</evidence>
<gene>
    <name evidence="2" type="ORF">FD41_GL000703</name>
    <name evidence="1" type="ORF">JCM14108_3187</name>
</gene>
<dbReference type="EMBL" id="AZFY01000106">
    <property type="protein sequence ID" value="KRM05856.1"/>
    <property type="molecule type" value="Genomic_DNA"/>
</dbReference>
<dbReference type="AlphaFoldDB" id="X0QHK7"/>
<dbReference type="STRING" id="1423743.FD41_GL000703"/>
<reference evidence="2 4" key="2">
    <citation type="journal article" date="2015" name="Genome Announc.">
        <title>Expanding the biotechnology potential of lactobacilli through comparative genomics of 213 strains and associated genera.</title>
        <authorList>
            <person name="Sun Z."/>
            <person name="Harris H.M."/>
            <person name="McCann A."/>
            <person name="Guo C."/>
            <person name="Argimon S."/>
            <person name="Zhang W."/>
            <person name="Yang X."/>
            <person name="Jeffery I.B."/>
            <person name="Cooney J.C."/>
            <person name="Kagawa T.F."/>
            <person name="Liu W."/>
            <person name="Song Y."/>
            <person name="Salvetti E."/>
            <person name="Wrobel A."/>
            <person name="Rasinkangas P."/>
            <person name="Parkhill J."/>
            <person name="Rea M.C."/>
            <person name="O'Sullivan O."/>
            <person name="Ritari J."/>
            <person name="Douillard F.P."/>
            <person name="Paul Ross R."/>
            <person name="Yang R."/>
            <person name="Briner A.E."/>
            <person name="Felis G.E."/>
            <person name="de Vos W.M."/>
            <person name="Barrangou R."/>
            <person name="Klaenhammer T.R."/>
            <person name="Caufield P.W."/>
            <person name="Cui Y."/>
            <person name="Zhang H."/>
            <person name="O'Toole P.W."/>
        </authorList>
    </citation>
    <scope>NUCLEOTIDE SEQUENCE [LARGE SCALE GENOMIC DNA]</scope>
    <source>
        <strain evidence="2 4">DSM 18382</strain>
    </source>
</reference>
<keyword evidence="4" id="KW-1185">Reference proteome</keyword>
<dbReference type="InterPro" id="IPR033753">
    <property type="entry name" value="GCV_H/Fam206"/>
</dbReference>
<reference evidence="1" key="1">
    <citation type="journal article" date="2014" name="Genome Announc.">
        <title>Draft Genome Sequences of Two Lactobacillus Strains, L. farraginis JCM 14108T and L. composti JCM 14202T, Isolated from Compost of Distilled Shochu Residue.</title>
        <authorList>
            <person name="Yuki M."/>
            <person name="Oshima K."/>
            <person name="Suda W."/>
            <person name="Kitahara M."/>
            <person name="Kitamura K."/>
            <person name="Iida T."/>
            <person name="Hattori M."/>
            <person name="Ohkuma M."/>
        </authorList>
    </citation>
    <scope>NUCLEOTIDE SEQUENCE [LARGE SCALE GENOMIC DNA]</scope>
    <source>
        <strain evidence="1">JCM 14108</strain>
    </source>
</reference>
<dbReference type="SUPFAM" id="SSF51230">
    <property type="entry name" value="Single hybrid motif"/>
    <property type="match status" value="1"/>
</dbReference>
<name>X0QHK7_9LACO</name>
<dbReference type="Proteomes" id="UP000019488">
    <property type="component" value="Unassembled WGS sequence"/>
</dbReference>
<dbReference type="PATRIC" id="fig|1423743.5.peg.716"/>
<accession>X0QHK7</accession>
<evidence type="ECO:0000313" key="4">
    <source>
        <dbReference type="Proteomes" id="UP000051966"/>
    </source>
</evidence>
<sequence>MAGKIDDSRYFWKARSEDGHFKIGLNDDARVEFGEISSVTFSTNKKEIYDGQDFITIESPNTVSDTTVLHSPESGEVVKYHTELLYHPHLINSSDRAKNWIVEVY</sequence>
<evidence type="ECO:0000313" key="2">
    <source>
        <dbReference type="EMBL" id="KRM05856.1"/>
    </source>
</evidence>
<protein>
    <submittedName>
        <fullName evidence="2">Glycine cleavage H-protein</fullName>
    </submittedName>
</protein>
<dbReference type="Proteomes" id="UP000051966">
    <property type="component" value="Unassembled WGS sequence"/>
</dbReference>
<dbReference type="EMBL" id="BAKI01000070">
    <property type="protein sequence ID" value="GAF38085.1"/>
    <property type="molecule type" value="Genomic_DNA"/>
</dbReference>
<dbReference type="InterPro" id="IPR011053">
    <property type="entry name" value="Single_hybrid_motif"/>
</dbReference>
<dbReference type="RefSeq" id="WP_235807155.1">
    <property type="nucleotide sequence ID" value="NZ_AZFY01000106.1"/>
</dbReference>
<dbReference type="eggNOG" id="COG0509">
    <property type="taxonomic scope" value="Bacteria"/>
</dbReference>
<evidence type="ECO:0000313" key="3">
    <source>
        <dbReference type="Proteomes" id="UP000019488"/>
    </source>
</evidence>
<dbReference type="Pfam" id="PF01597">
    <property type="entry name" value="GCV_H"/>
    <property type="match status" value="1"/>
</dbReference>
<dbReference type="Gene3D" id="2.40.50.100">
    <property type="match status" value="1"/>
</dbReference>
<dbReference type="CDD" id="cd06848">
    <property type="entry name" value="GCS_H"/>
    <property type="match status" value="1"/>
</dbReference>
<organism evidence="1 3">
    <name type="scientific">Lentilactobacillus farraginis DSM 18382 = JCM 14108</name>
    <dbReference type="NCBI Taxonomy" id="1423743"/>
    <lineage>
        <taxon>Bacteria</taxon>
        <taxon>Bacillati</taxon>
        <taxon>Bacillota</taxon>
        <taxon>Bacilli</taxon>
        <taxon>Lactobacillales</taxon>
        <taxon>Lactobacillaceae</taxon>
        <taxon>Lentilactobacillus</taxon>
    </lineage>
</organism>
<proteinExistence type="predicted"/>